<feature type="domain" description="Pycsar effector protein" evidence="9">
    <location>
        <begin position="10"/>
        <end position="158"/>
    </location>
</feature>
<evidence type="ECO:0000313" key="11">
    <source>
        <dbReference type="Proteomes" id="UP000618733"/>
    </source>
</evidence>
<evidence type="ECO:0000256" key="6">
    <source>
        <dbReference type="ARBA" id="ARBA00023118"/>
    </source>
</evidence>
<comment type="subcellular location">
    <subcellularLocation>
        <location evidence="1">Cell membrane</location>
    </subcellularLocation>
</comment>
<feature type="transmembrane region" description="Helical" evidence="8">
    <location>
        <begin position="62"/>
        <end position="83"/>
    </location>
</feature>
<evidence type="ECO:0000256" key="8">
    <source>
        <dbReference type="SAM" id="Phobius"/>
    </source>
</evidence>
<sequence>MTNSDGVDAAWRIHQAQTDWTGKVDAKASFIFAIASASMATAVALSVNGRVFHDISHTWLKIGYWLGLACLLGGVLLASLVVVPRLRRSTALKNESKNNFIYFGHLRHWTPEELEVALKQNDILSVLSRQLVIMAGIAWKKHRWAQWALRFTLLGAGIELVTAWCLVQL</sequence>
<evidence type="ECO:0000256" key="2">
    <source>
        <dbReference type="ARBA" id="ARBA00022475"/>
    </source>
</evidence>
<protein>
    <recommendedName>
        <fullName evidence="9">Pycsar effector protein domain-containing protein</fullName>
    </recommendedName>
</protein>
<feature type="transmembrane region" description="Helical" evidence="8">
    <location>
        <begin position="28"/>
        <end position="47"/>
    </location>
</feature>
<keyword evidence="2" id="KW-1003">Cell membrane</keyword>
<keyword evidence="4" id="KW-0547">Nucleotide-binding</keyword>
<keyword evidence="11" id="KW-1185">Reference proteome</keyword>
<dbReference type="Pfam" id="PF18967">
    <property type="entry name" value="PycTM"/>
    <property type="match status" value="1"/>
</dbReference>
<dbReference type="GO" id="GO:0000166">
    <property type="term" value="F:nucleotide binding"/>
    <property type="evidence" value="ECO:0007669"/>
    <property type="project" value="UniProtKB-KW"/>
</dbReference>
<gene>
    <name evidence="10" type="ORF">JD292_00710</name>
</gene>
<dbReference type="InterPro" id="IPR043760">
    <property type="entry name" value="PycTM_dom"/>
</dbReference>
<keyword evidence="6" id="KW-0051">Antiviral defense</keyword>
<name>A0A934Q9D2_9MICO</name>
<evidence type="ECO:0000256" key="7">
    <source>
        <dbReference type="ARBA" id="ARBA00023136"/>
    </source>
</evidence>
<organism evidence="10 11">
    <name type="scientific">Leucobacter edaphi</name>
    <dbReference type="NCBI Taxonomy" id="2796472"/>
    <lineage>
        <taxon>Bacteria</taxon>
        <taxon>Bacillati</taxon>
        <taxon>Actinomycetota</taxon>
        <taxon>Actinomycetes</taxon>
        <taxon>Micrococcales</taxon>
        <taxon>Microbacteriaceae</taxon>
        <taxon>Leucobacter</taxon>
    </lineage>
</organism>
<keyword evidence="7 8" id="KW-0472">Membrane</keyword>
<dbReference type="GO" id="GO:0051607">
    <property type="term" value="P:defense response to virus"/>
    <property type="evidence" value="ECO:0007669"/>
    <property type="project" value="UniProtKB-KW"/>
</dbReference>
<feature type="transmembrane region" description="Helical" evidence="8">
    <location>
        <begin position="147"/>
        <end position="167"/>
    </location>
</feature>
<evidence type="ECO:0000256" key="4">
    <source>
        <dbReference type="ARBA" id="ARBA00022741"/>
    </source>
</evidence>
<keyword evidence="3 8" id="KW-0812">Transmembrane</keyword>
<keyword evidence="5 8" id="KW-1133">Transmembrane helix</keyword>
<dbReference type="EMBL" id="JAEHOI010000001">
    <property type="protein sequence ID" value="MBK0420600.1"/>
    <property type="molecule type" value="Genomic_DNA"/>
</dbReference>
<evidence type="ECO:0000259" key="9">
    <source>
        <dbReference type="Pfam" id="PF18967"/>
    </source>
</evidence>
<evidence type="ECO:0000256" key="5">
    <source>
        <dbReference type="ARBA" id="ARBA00022989"/>
    </source>
</evidence>
<accession>A0A934Q9D2</accession>
<dbReference type="RefSeq" id="WP_200130812.1">
    <property type="nucleotide sequence ID" value="NZ_JAEHOI010000001.1"/>
</dbReference>
<proteinExistence type="predicted"/>
<evidence type="ECO:0000313" key="10">
    <source>
        <dbReference type="EMBL" id="MBK0420600.1"/>
    </source>
</evidence>
<dbReference type="GO" id="GO:0005886">
    <property type="term" value="C:plasma membrane"/>
    <property type="evidence" value="ECO:0007669"/>
    <property type="project" value="UniProtKB-SubCell"/>
</dbReference>
<dbReference type="Proteomes" id="UP000618733">
    <property type="component" value="Unassembled WGS sequence"/>
</dbReference>
<evidence type="ECO:0000256" key="3">
    <source>
        <dbReference type="ARBA" id="ARBA00022692"/>
    </source>
</evidence>
<evidence type="ECO:0000256" key="1">
    <source>
        <dbReference type="ARBA" id="ARBA00004236"/>
    </source>
</evidence>
<reference evidence="10" key="1">
    <citation type="submission" date="2020-12" db="EMBL/GenBank/DDBJ databases">
        <title>Leucobacter sp. CAS2, isolated from Chromium sludge.</title>
        <authorList>
            <person name="Xu Z."/>
        </authorList>
    </citation>
    <scope>NUCLEOTIDE SEQUENCE</scope>
    <source>
        <strain evidence="10">CSA2</strain>
    </source>
</reference>
<dbReference type="AlphaFoldDB" id="A0A934Q9D2"/>
<comment type="caution">
    <text evidence="10">The sequence shown here is derived from an EMBL/GenBank/DDBJ whole genome shotgun (WGS) entry which is preliminary data.</text>
</comment>